<evidence type="ECO:0000256" key="1">
    <source>
        <dbReference type="SAM" id="MobiDB-lite"/>
    </source>
</evidence>
<gene>
    <name evidence="2" type="ORF">Tci_840679</name>
</gene>
<reference evidence="2" key="1">
    <citation type="journal article" date="2019" name="Sci. Rep.">
        <title>Draft genome of Tanacetum cinerariifolium, the natural source of mosquito coil.</title>
        <authorList>
            <person name="Yamashiro T."/>
            <person name="Shiraishi A."/>
            <person name="Satake H."/>
            <person name="Nakayama K."/>
        </authorList>
    </citation>
    <scope>NUCLEOTIDE SEQUENCE</scope>
</reference>
<accession>A0A699QHI0</accession>
<feature type="region of interest" description="Disordered" evidence="1">
    <location>
        <begin position="31"/>
        <end position="67"/>
    </location>
</feature>
<organism evidence="2">
    <name type="scientific">Tanacetum cinerariifolium</name>
    <name type="common">Dalmatian daisy</name>
    <name type="synonym">Chrysanthemum cinerariifolium</name>
    <dbReference type="NCBI Taxonomy" id="118510"/>
    <lineage>
        <taxon>Eukaryota</taxon>
        <taxon>Viridiplantae</taxon>
        <taxon>Streptophyta</taxon>
        <taxon>Embryophyta</taxon>
        <taxon>Tracheophyta</taxon>
        <taxon>Spermatophyta</taxon>
        <taxon>Magnoliopsida</taxon>
        <taxon>eudicotyledons</taxon>
        <taxon>Gunneridae</taxon>
        <taxon>Pentapetalae</taxon>
        <taxon>asterids</taxon>
        <taxon>campanulids</taxon>
        <taxon>Asterales</taxon>
        <taxon>Asteraceae</taxon>
        <taxon>Asteroideae</taxon>
        <taxon>Anthemideae</taxon>
        <taxon>Anthemidinae</taxon>
        <taxon>Tanacetum</taxon>
    </lineage>
</organism>
<dbReference type="EMBL" id="BKCJ011021373">
    <property type="protein sequence ID" value="GFC68709.1"/>
    <property type="molecule type" value="Genomic_DNA"/>
</dbReference>
<feature type="compositionally biased region" description="Gly residues" evidence="1">
    <location>
        <begin position="47"/>
        <end position="67"/>
    </location>
</feature>
<sequence length="100" mass="10152">MLLKAMSEAQMRKIIREQVAASMAEFMANMNRGTGDAETDGAEADGAGTGGTETGGTKTGGAEAGGAGPAVLEITGCTYVTFMKCNPQPFKRTEGAVGLC</sequence>
<protein>
    <recommendedName>
        <fullName evidence="3">Reverse transcriptase domain-containing protein</fullName>
    </recommendedName>
</protein>
<name>A0A699QHI0_TANCI</name>
<evidence type="ECO:0000313" key="2">
    <source>
        <dbReference type="EMBL" id="GFC68709.1"/>
    </source>
</evidence>
<proteinExistence type="predicted"/>
<comment type="caution">
    <text evidence="2">The sequence shown here is derived from an EMBL/GenBank/DDBJ whole genome shotgun (WGS) entry which is preliminary data.</text>
</comment>
<evidence type="ECO:0008006" key="3">
    <source>
        <dbReference type="Google" id="ProtNLM"/>
    </source>
</evidence>
<feature type="non-terminal residue" evidence="2">
    <location>
        <position position="100"/>
    </location>
</feature>
<dbReference type="AlphaFoldDB" id="A0A699QHI0"/>